<name>A0A2V4AP00_9PSEU</name>
<accession>A0A2V4AP00</accession>
<dbReference type="CDD" id="cd00293">
    <property type="entry name" value="USP-like"/>
    <property type="match status" value="1"/>
</dbReference>
<evidence type="ECO:0000256" key="1">
    <source>
        <dbReference type="ARBA" id="ARBA00008791"/>
    </source>
</evidence>
<dbReference type="Pfam" id="PF00582">
    <property type="entry name" value="Usp"/>
    <property type="match status" value="1"/>
</dbReference>
<sequence>MSDTAQDNGRTIVVGVDGSASAEQALRWAVTEAARHGGRVRAIAVREPDDLLPGTSFAFQPHGRRPVTDEAGAREYLRGAVTAAAEPGVAVEQTVVAGDPASELIKASAEADLLVLGPHRHGALAEILLGSVSAECVRHARCPVVVIPAGLAG</sequence>
<reference evidence="2 3" key="1">
    <citation type="submission" date="2016-07" db="EMBL/GenBank/DDBJ databases">
        <title>Draft genome sequence of Prauserella muralis DSM 45305, isolated from a mould-covered wall in an indoor environment.</title>
        <authorList>
            <person name="Ruckert C."/>
            <person name="Albersmeier A."/>
            <person name="Jiang C.-L."/>
            <person name="Jiang Y."/>
            <person name="Kalinowski J."/>
            <person name="Schneider O."/>
            <person name="Winkler A."/>
            <person name="Zotchev S.B."/>
        </authorList>
    </citation>
    <scope>NUCLEOTIDE SEQUENCE [LARGE SCALE GENOMIC DNA]</scope>
    <source>
        <strain evidence="2 3">DSM 45305</strain>
    </source>
</reference>
<proteinExistence type="inferred from homology"/>
<dbReference type="EMBL" id="MASW01000005">
    <property type="protein sequence ID" value="PXY22332.1"/>
    <property type="molecule type" value="Genomic_DNA"/>
</dbReference>
<dbReference type="Proteomes" id="UP000249915">
    <property type="component" value="Unassembled WGS sequence"/>
</dbReference>
<dbReference type="PANTHER" id="PTHR46268">
    <property type="entry name" value="STRESS RESPONSE PROTEIN NHAX"/>
    <property type="match status" value="1"/>
</dbReference>
<dbReference type="InterPro" id="IPR006015">
    <property type="entry name" value="Universal_stress_UspA"/>
</dbReference>
<protein>
    <submittedName>
        <fullName evidence="2">Universal stress protein</fullName>
    </submittedName>
</protein>
<comment type="caution">
    <text evidence="2">The sequence shown here is derived from an EMBL/GenBank/DDBJ whole genome shotgun (WGS) entry which is preliminary data.</text>
</comment>
<dbReference type="OrthoDB" id="5244367at2"/>
<gene>
    <name evidence="2" type="ORF">BAY60_20900</name>
</gene>
<dbReference type="PRINTS" id="PR01438">
    <property type="entry name" value="UNVRSLSTRESS"/>
</dbReference>
<comment type="similarity">
    <text evidence="1">Belongs to the universal stress protein A family.</text>
</comment>
<evidence type="ECO:0000313" key="3">
    <source>
        <dbReference type="Proteomes" id="UP000249915"/>
    </source>
</evidence>
<dbReference type="AlphaFoldDB" id="A0A2V4AP00"/>
<dbReference type="InterPro" id="IPR006016">
    <property type="entry name" value="UspA"/>
</dbReference>
<dbReference type="Gene3D" id="3.40.50.620">
    <property type="entry name" value="HUPs"/>
    <property type="match status" value="1"/>
</dbReference>
<keyword evidence="3" id="KW-1185">Reference proteome</keyword>
<dbReference type="SUPFAM" id="SSF52402">
    <property type="entry name" value="Adenine nucleotide alpha hydrolases-like"/>
    <property type="match status" value="1"/>
</dbReference>
<organism evidence="2 3">
    <name type="scientific">Prauserella muralis</name>
    <dbReference type="NCBI Taxonomy" id="588067"/>
    <lineage>
        <taxon>Bacteria</taxon>
        <taxon>Bacillati</taxon>
        <taxon>Actinomycetota</taxon>
        <taxon>Actinomycetes</taxon>
        <taxon>Pseudonocardiales</taxon>
        <taxon>Pseudonocardiaceae</taxon>
        <taxon>Prauserella</taxon>
    </lineage>
</organism>
<dbReference type="InterPro" id="IPR014729">
    <property type="entry name" value="Rossmann-like_a/b/a_fold"/>
</dbReference>
<evidence type="ECO:0000313" key="2">
    <source>
        <dbReference type="EMBL" id="PXY22332.1"/>
    </source>
</evidence>
<dbReference type="RefSeq" id="WP_112282935.1">
    <property type="nucleotide sequence ID" value="NZ_MASW01000005.1"/>
</dbReference>
<dbReference type="PANTHER" id="PTHR46268:SF6">
    <property type="entry name" value="UNIVERSAL STRESS PROTEIN UP12"/>
    <property type="match status" value="1"/>
</dbReference>